<evidence type="ECO:0000313" key="3">
    <source>
        <dbReference type="Proteomes" id="UP000066986"/>
    </source>
</evidence>
<comment type="similarity">
    <text evidence="1">Belongs to the 5'-nucleotidase family.</text>
</comment>
<reference evidence="3" key="2">
    <citation type="submission" date="2016-01" db="EMBL/GenBank/DDBJ databases">
        <title>Six Aerococcus type strain genome sequencing and assembly using PacBio and Illumina Hiseq.</title>
        <authorList>
            <person name="Carkaci D."/>
            <person name="Dargis R."/>
            <person name="Nielsen X.C."/>
            <person name="Skovgaard O."/>
            <person name="Fuursted K."/>
            <person name="Christensen J.J."/>
        </authorList>
    </citation>
    <scope>NUCLEOTIDE SEQUENCE [LARGE SCALE GENOMIC DNA]</scope>
    <source>
        <strain evidence="3">CCUG4311</strain>
    </source>
</reference>
<evidence type="ECO:0000256" key="1">
    <source>
        <dbReference type="RuleBase" id="RU362119"/>
    </source>
</evidence>
<reference evidence="2 3" key="1">
    <citation type="journal article" date="2016" name="Genome Announc.">
        <title>Complete Genome Sequences of Aerococcus christensenii CCUG 28831T, Aerococcus sanguinicola CCUG 43001T, Aerococcus urinae CCUG 36881T, Aerococcus urinaeequi CCUG 28094T, Aerococcus urinaehominis CCUG 42038 BT, and Aerococcus viridans CCUG 4311T.</title>
        <authorList>
            <person name="Carkaci D."/>
            <person name="Dargis R."/>
            <person name="Nielsen X.C."/>
            <person name="Skovgaard O."/>
            <person name="Fuursted K."/>
            <person name="Christensen J.J."/>
        </authorList>
    </citation>
    <scope>NUCLEOTIDE SEQUENCE [LARGE SCALE GENOMIC DNA]</scope>
    <source>
        <strain evidence="2 3">CCUG4311</strain>
    </source>
</reference>
<name>A0AAU8U2W6_9LACT</name>
<dbReference type="GO" id="GO:0030288">
    <property type="term" value="C:outer membrane-bounded periplasmic space"/>
    <property type="evidence" value="ECO:0007669"/>
    <property type="project" value="TreeGrafter"/>
</dbReference>
<sequence length="523" mass="59376">MEKFIDMIASPFSRHRLLVSLAKIFTCCKVYEYDMIIQNDWGVEMKEIIHFYHTNDWHSHLENWPKFLRYYQTQADKHQSEGEAHFLFDIGDAVDRQHPLIEASQGQNMMILMNEIGVDVATIGNNEGIGSQHDILDNLYEQADFPVVLGNIFDKESGLPPKYTQDYTMIQTNQGSRFAVFGMTAPFEISYSVVGWDPIDPLLSIARVLKDIKANETFDGILLLSHLGLPADRQIAEQFPEILAIFGAHTHHVLPEGEWVGHTLLTGGGKYGQFMGHLTLEINKVEGHLYTPGKMATDAQQANPIIDYARYFKLDEELIASDRISAYDEDYNKVNRWLEEGESQLKNQIVGQLPITLTADENHFSPLQYDTLLAMKAASGADIAMINSGLFLQGLPAGPVSKYDLHKALPHPIRLMMVECTVSEYLNQIYPQIASLRPDLQAMPIKGSGFRGRIFGQLMILDNENLDQLAPDLPLKIITIDHLLYLPFFTELINKKHYLWGQPFIRELIADKIQQTSSRDEPL</sequence>
<dbReference type="InterPro" id="IPR029052">
    <property type="entry name" value="Metallo-depent_PP-like"/>
</dbReference>
<organism evidence="2 3">
    <name type="scientific">Aerococcus viridans</name>
    <dbReference type="NCBI Taxonomy" id="1377"/>
    <lineage>
        <taxon>Bacteria</taxon>
        <taxon>Bacillati</taxon>
        <taxon>Bacillota</taxon>
        <taxon>Bacilli</taxon>
        <taxon>Lactobacillales</taxon>
        <taxon>Aerococcaceae</taxon>
        <taxon>Aerococcus</taxon>
    </lineage>
</organism>
<keyword evidence="1" id="KW-0547">Nucleotide-binding</keyword>
<proteinExistence type="inferred from homology"/>
<dbReference type="Gene3D" id="3.60.21.10">
    <property type="match status" value="1"/>
</dbReference>
<dbReference type="Proteomes" id="UP000066986">
    <property type="component" value="Chromosome"/>
</dbReference>
<dbReference type="SUPFAM" id="SSF56300">
    <property type="entry name" value="Metallo-dependent phosphatases"/>
    <property type="match status" value="1"/>
</dbReference>
<dbReference type="GO" id="GO:0008768">
    <property type="term" value="F:UDP-sugar diphosphatase activity"/>
    <property type="evidence" value="ECO:0007669"/>
    <property type="project" value="TreeGrafter"/>
</dbReference>
<dbReference type="KEGG" id="avs:AWM76_03960"/>
<accession>A0AAU8U2W6</accession>
<dbReference type="InterPro" id="IPR006179">
    <property type="entry name" value="5_nucleotidase/apyrase"/>
</dbReference>
<gene>
    <name evidence="2" type="ORF">AWM76_03960</name>
</gene>
<dbReference type="SUPFAM" id="SSF55816">
    <property type="entry name" value="5'-nucleotidase (syn. UDP-sugar hydrolase), C-terminal domain"/>
    <property type="match status" value="1"/>
</dbReference>
<dbReference type="Gene3D" id="3.90.780.10">
    <property type="entry name" value="5'-Nucleotidase, C-terminal domain"/>
    <property type="match status" value="1"/>
</dbReference>
<dbReference type="PRINTS" id="PR01607">
    <property type="entry name" value="APYRASEFAMLY"/>
</dbReference>
<dbReference type="PANTHER" id="PTHR11575">
    <property type="entry name" value="5'-NUCLEOTIDASE-RELATED"/>
    <property type="match status" value="1"/>
</dbReference>
<protein>
    <submittedName>
        <fullName evidence="2">Serine/threonine protein phosphatase</fullName>
    </submittedName>
</protein>
<keyword evidence="1" id="KW-0378">Hydrolase</keyword>
<dbReference type="GO" id="GO:0000166">
    <property type="term" value="F:nucleotide binding"/>
    <property type="evidence" value="ECO:0007669"/>
    <property type="project" value="UniProtKB-KW"/>
</dbReference>
<dbReference type="EMBL" id="CP014164">
    <property type="protein sequence ID" value="AMC00779.1"/>
    <property type="molecule type" value="Genomic_DNA"/>
</dbReference>
<dbReference type="AlphaFoldDB" id="A0AAU8U2W6"/>
<dbReference type="GO" id="GO:0009166">
    <property type="term" value="P:nucleotide catabolic process"/>
    <property type="evidence" value="ECO:0007669"/>
    <property type="project" value="InterPro"/>
</dbReference>
<dbReference type="CDD" id="cd00845">
    <property type="entry name" value="MPP_UshA_N_like"/>
    <property type="match status" value="1"/>
</dbReference>
<evidence type="ECO:0000313" key="2">
    <source>
        <dbReference type="EMBL" id="AMC00779.1"/>
    </source>
</evidence>
<dbReference type="PANTHER" id="PTHR11575:SF23">
    <property type="entry name" value="5-NUCLEOTIDASE FAMILY PROTEIN"/>
    <property type="match status" value="1"/>
</dbReference>
<dbReference type="InterPro" id="IPR036907">
    <property type="entry name" value="5'-Nucleotdase_C_sf"/>
</dbReference>
<dbReference type="GO" id="GO:0008253">
    <property type="term" value="F:5'-nucleotidase activity"/>
    <property type="evidence" value="ECO:0007669"/>
    <property type="project" value="TreeGrafter"/>
</dbReference>